<keyword evidence="1" id="KW-0902">Two-component regulatory system</keyword>
<dbReference type="Pfam" id="PF03704">
    <property type="entry name" value="BTAD"/>
    <property type="match status" value="1"/>
</dbReference>
<keyword evidence="3" id="KW-0804">Transcription</keyword>
<dbReference type="Proteomes" id="UP001604267">
    <property type="component" value="Unassembled WGS sequence"/>
</dbReference>
<dbReference type="InterPro" id="IPR011990">
    <property type="entry name" value="TPR-like_helical_dom_sf"/>
</dbReference>
<evidence type="ECO:0000256" key="4">
    <source>
        <dbReference type="SAM" id="MobiDB-lite"/>
    </source>
</evidence>
<dbReference type="NCBIfam" id="NF041121">
    <property type="entry name" value="SAV_2336_NTERM"/>
    <property type="match status" value="1"/>
</dbReference>
<keyword evidence="2" id="KW-0805">Transcription regulation</keyword>
<comment type="caution">
    <text evidence="6">The sequence shown here is derived from an EMBL/GenBank/DDBJ whole genome shotgun (WGS) entry which is preliminary data.</text>
</comment>
<dbReference type="Gene3D" id="1.10.10.10">
    <property type="entry name" value="Winged helix-like DNA-binding domain superfamily/Winged helix DNA-binding domain"/>
    <property type="match status" value="1"/>
</dbReference>
<dbReference type="InterPro" id="IPR005158">
    <property type="entry name" value="BTAD"/>
</dbReference>
<gene>
    <name evidence="6" type="ORF">ACGFZB_18605</name>
</gene>
<evidence type="ECO:0000256" key="1">
    <source>
        <dbReference type="ARBA" id="ARBA00023012"/>
    </source>
</evidence>
<dbReference type="InterPro" id="IPR023214">
    <property type="entry name" value="HAD_sf"/>
</dbReference>
<dbReference type="EMBL" id="JBICYV010000008">
    <property type="protein sequence ID" value="MFG3012433.1"/>
    <property type="molecule type" value="Genomic_DNA"/>
</dbReference>
<name>A0ABW7B5L7_9ACTN</name>
<dbReference type="InterPro" id="IPR036388">
    <property type="entry name" value="WH-like_DNA-bd_sf"/>
</dbReference>
<sequence>MSSDPTKPPEPAGPSESAEPAESAESAEPIDSAEPSGSPDALVRLADILAAAAHGVRPSPRELAELLWLARQMEPVPGTLDGSGEEVPGEEPAPPPPREAAPEPEPARPPEERTRPPEPRPAARPPSRVPLHLPSRRPAQAGDRSHSPLLAPAPPMLRHPLALQRALRPLARRIDAPVGQELDEPATADRIARLGADPAWWLPVLRPARERWLRLNLVYDAGPTMPVWRPLVRELHTVLAQSGAFRTVTLYRAAADGTVHGPDPHAPADGRTVTLLISDCMGPQWREGPAGTLWYATLHRWARRMPLAVVQPLPEHLWRNTALPTSPGTLSAAHPAAPTATLAFTPYEQPETDEFAVAGAAAPLPVLEPEPRWLANWAALLTTQGGAEIPGAAARLGRPLPADAEDRTDVGLLPAEELVLRFRATASPEAVRLAGHLAVGRPDLPVMRLVQAAVAPDPRPQHLAEVILSGMLTTVPGGPPGSYAFRDGVRELLLLGLPRTERLRTTELLDRMGEFIDRRAGRAPGEFRAVVPSPHGAGTAADTDPFATLSEDSVRRLSASGTEGLFAGRYRLVRRMQDTGWFAEDTQDGGARVVLRRYPPSRSPAAFTDLCRQLGEVRHRGIARVRDHGFADGLPYLVRDFVAGRTLHQRLEDAGGGLPAEEVAVLIPKLTDAVLALYAQEGPRGVPDTRSVVLTPDGPVLTCLDSAPLVPGSREEVLRALGGILRALLRDSSGGLRAELDKAVTALLSDLPRTQQQAAERLLRLGPLRFSLLGPVRVTRDGRPVPVDDPHDQAVLCMLLLREGRPATEAEPDALRRLRHLLGPDVLTADDSGYALRTPYDVDVFRFRRLAAEAERARTAGDLPHARELASAALELWRGEPLAGVPGPAARDARAGLVALHRGLSALLEDPAGHRPEIHFAADDLTGRPEARITLEAAVHEILSRGSLSPRQYAVDVRPDGYLVRAEPGVYLLPVLVAVLRELPHALTRLTDPPRLRVTFGQPSADPPEAAADVVVVVPPALYDDFAASSAARRSQRFRPVFDDRAPDSPPAAWYCLLGAGSADVGERDLVQGPFIAHDLRELGVPTPGRTAVVHTRPGGPLTLLDPIQPYGTRPPRPETYYSVDLTPHEARQIVSLPSSGKGTFQAAVKLSWRVEDPVAFVRAEAGGVRGLLLEHLRAAAAPVTRRYPLRRAGAAQRAVNAGVDDWPVPGLAVSYTVQLVPEWAPVPAAEPPVPSRRRLSALLADAETVLVGFDGPLARLFPAQTAREAVLDLLSVVADHRDPQDALAGRPLPVAGAAGREAFTHPLDLLRAFAHDRLGPLLRARLDELELRAVPDAPTTHRSLALVRALHRSGRRVSVVTDVCTQAVHRYLEPYRLPLAGIHGRRDDLSLLTPHPDCLLRALRVRGTPSRSGVLISSSVAEFTAAQQLGLRFIGYAPSAAGRRGLREVGSEVTVSSLEPLLEAARSL</sequence>
<feature type="region of interest" description="Disordered" evidence="4">
    <location>
        <begin position="75"/>
        <end position="155"/>
    </location>
</feature>
<dbReference type="PANTHER" id="PTHR35807:SF1">
    <property type="entry name" value="TRANSCRIPTIONAL REGULATOR REDD"/>
    <property type="match status" value="1"/>
</dbReference>
<evidence type="ECO:0000256" key="2">
    <source>
        <dbReference type="ARBA" id="ARBA00023015"/>
    </source>
</evidence>
<dbReference type="InterPro" id="IPR011009">
    <property type="entry name" value="Kinase-like_dom_sf"/>
</dbReference>
<evidence type="ECO:0000256" key="3">
    <source>
        <dbReference type="ARBA" id="ARBA00023163"/>
    </source>
</evidence>
<proteinExistence type="predicted"/>
<feature type="compositionally biased region" description="Low complexity" evidence="4">
    <location>
        <begin position="13"/>
        <end position="36"/>
    </location>
</feature>
<dbReference type="InterPro" id="IPR047738">
    <property type="entry name" value="SAV_2336-like_N"/>
</dbReference>
<feature type="compositionally biased region" description="Basic and acidic residues" evidence="4">
    <location>
        <begin position="105"/>
        <end position="118"/>
    </location>
</feature>
<dbReference type="Gene3D" id="3.40.50.1000">
    <property type="entry name" value="HAD superfamily/HAD-like"/>
    <property type="match status" value="1"/>
</dbReference>
<evidence type="ECO:0000313" key="6">
    <source>
        <dbReference type="EMBL" id="MFG3012433.1"/>
    </source>
</evidence>
<dbReference type="SUPFAM" id="SSF56112">
    <property type="entry name" value="Protein kinase-like (PK-like)"/>
    <property type="match status" value="1"/>
</dbReference>
<reference evidence="6 7" key="1">
    <citation type="submission" date="2024-10" db="EMBL/GenBank/DDBJ databases">
        <title>The Natural Products Discovery Center: Release of the First 8490 Sequenced Strains for Exploring Actinobacteria Biosynthetic Diversity.</title>
        <authorList>
            <person name="Kalkreuter E."/>
            <person name="Kautsar S.A."/>
            <person name="Yang D."/>
            <person name="Bader C.D."/>
            <person name="Teijaro C.N."/>
            <person name="Fluegel L."/>
            <person name="Davis C.M."/>
            <person name="Simpson J.R."/>
            <person name="Lauterbach L."/>
            <person name="Steele A.D."/>
            <person name="Gui C."/>
            <person name="Meng S."/>
            <person name="Li G."/>
            <person name="Viehrig K."/>
            <person name="Ye F."/>
            <person name="Su P."/>
            <person name="Kiefer A.F."/>
            <person name="Nichols A."/>
            <person name="Cepeda A.J."/>
            <person name="Yan W."/>
            <person name="Fan B."/>
            <person name="Jiang Y."/>
            <person name="Adhikari A."/>
            <person name="Zheng C.-J."/>
            <person name="Schuster L."/>
            <person name="Cowan T.M."/>
            <person name="Smanski M.J."/>
            <person name="Chevrette M.G."/>
            <person name="De Carvalho L.P.S."/>
            <person name="Shen B."/>
        </authorList>
    </citation>
    <scope>NUCLEOTIDE SEQUENCE [LARGE SCALE GENOMIC DNA]</scope>
    <source>
        <strain evidence="6 7">NPDC048320</strain>
    </source>
</reference>
<protein>
    <submittedName>
        <fullName evidence="6">SAV_2336 N-terminal domain-related protein</fullName>
    </submittedName>
</protein>
<feature type="compositionally biased region" description="Pro residues" evidence="4">
    <location>
        <begin position="119"/>
        <end position="128"/>
    </location>
</feature>
<feature type="domain" description="Bacterial transcriptional activator" evidence="5">
    <location>
        <begin position="842"/>
        <end position="897"/>
    </location>
</feature>
<keyword evidence="7" id="KW-1185">Reference proteome</keyword>
<dbReference type="SUPFAM" id="SSF48452">
    <property type="entry name" value="TPR-like"/>
    <property type="match status" value="1"/>
</dbReference>
<feature type="region of interest" description="Disordered" evidence="4">
    <location>
        <begin position="1"/>
        <end position="39"/>
    </location>
</feature>
<dbReference type="InterPro" id="IPR051677">
    <property type="entry name" value="AfsR-DnrI-RedD_regulator"/>
</dbReference>
<accession>A0ABW7B5L7</accession>
<dbReference type="InterPro" id="IPR036412">
    <property type="entry name" value="HAD-like_sf"/>
</dbReference>
<dbReference type="PANTHER" id="PTHR35807">
    <property type="entry name" value="TRANSCRIPTIONAL REGULATOR REDD-RELATED"/>
    <property type="match status" value="1"/>
</dbReference>
<evidence type="ECO:0000259" key="5">
    <source>
        <dbReference type="Pfam" id="PF03704"/>
    </source>
</evidence>
<organism evidence="6 7">
    <name type="scientific">Streptomyces cinerochromogenes</name>
    <dbReference type="NCBI Taxonomy" id="66422"/>
    <lineage>
        <taxon>Bacteria</taxon>
        <taxon>Bacillati</taxon>
        <taxon>Actinomycetota</taxon>
        <taxon>Actinomycetes</taxon>
        <taxon>Kitasatosporales</taxon>
        <taxon>Streptomycetaceae</taxon>
        <taxon>Streptomyces</taxon>
    </lineage>
</organism>
<dbReference type="SUPFAM" id="SSF56784">
    <property type="entry name" value="HAD-like"/>
    <property type="match status" value="1"/>
</dbReference>
<dbReference type="RefSeq" id="WP_392818426.1">
    <property type="nucleotide sequence ID" value="NZ_JBICYV010000008.1"/>
</dbReference>
<evidence type="ECO:0000313" key="7">
    <source>
        <dbReference type="Proteomes" id="UP001604267"/>
    </source>
</evidence>
<feature type="compositionally biased region" description="Pro residues" evidence="4">
    <location>
        <begin position="1"/>
        <end position="12"/>
    </location>
</feature>